<dbReference type="PANTHER" id="PTHR32282:SF33">
    <property type="entry name" value="PEPTIDOGLYCAN GLYCOSYLTRANSFERASE"/>
    <property type="match status" value="1"/>
</dbReference>
<feature type="domain" description="Glycosyl transferase family 51" evidence="12">
    <location>
        <begin position="77"/>
        <end position="264"/>
    </location>
</feature>
<dbReference type="InterPro" id="IPR023346">
    <property type="entry name" value="Lysozyme-like_dom_sf"/>
</dbReference>
<keyword evidence="2" id="KW-0645">Protease</keyword>
<proteinExistence type="predicted"/>
<feature type="transmembrane region" description="Helical" evidence="10">
    <location>
        <begin position="12"/>
        <end position="37"/>
    </location>
</feature>
<keyword evidence="14" id="KW-1185">Reference proteome</keyword>
<comment type="catalytic activity">
    <reaction evidence="8">
        <text>[GlcNAc-(1-&gt;4)-Mur2Ac(oyl-L-Ala-gamma-D-Glu-L-Lys-D-Ala-D-Ala)](n)-di-trans,octa-cis-undecaprenyl diphosphate + beta-D-GlcNAc-(1-&gt;4)-Mur2Ac(oyl-L-Ala-gamma-D-Glu-L-Lys-D-Ala-D-Ala)-di-trans,octa-cis-undecaprenyl diphosphate = [GlcNAc-(1-&gt;4)-Mur2Ac(oyl-L-Ala-gamma-D-Glu-L-Lys-D-Ala-D-Ala)](n+1)-di-trans,octa-cis-undecaprenyl diphosphate + di-trans,octa-cis-undecaprenyl diphosphate + H(+)</text>
        <dbReference type="Rhea" id="RHEA:23708"/>
        <dbReference type="Rhea" id="RHEA-COMP:9602"/>
        <dbReference type="Rhea" id="RHEA-COMP:9603"/>
        <dbReference type="ChEBI" id="CHEBI:15378"/>
        <dbReference type="ChEBI" id="CHEBI:58405"/>
        <dbReference type="ChEBI" id="CHEBI:60033"/>
        <dbReference type="ChEBI" id="CHEBI:78435"/>
        <dbReference type="EC" id="2.4.99.28"/>
    </reaction>
</comment>
<reference evidence="13 14" key="1">
    <citation type="submission" date="2023-08" db="EMBL/GenBank/DDBJ databases">
        <title>Arthrobacter horti sp. nov., isolated from forest soil.</title>
        <authorList>
            <person name="Park M."/>
        </authorList>
    </citation>
    <scope>NUCLEOTIDE SEQUENCE [LARGE SCALE GENOMIC DNA]</scope>
    <source>
        <strain evidence="13 14">YJM1</strain>
    </source>
</reference>
<evidence type="ECO:0000256" key="8">
    <source>
        <dbReference type="ARBA" id="ARBA00049902"/>
    </source>
</evidence>
<evidence type="ECO:0000256" key="9">
    <source>
        <dbReference type="SAM" id="MobiDB-lite"/>
    </source>
</evidence>
<evidence type="ECO:0000313" key="14">
    <source>
        <dbReference type="Proteomes" id="UP001232725"/>
    </source>
</evidence>
<dbReference type="Pfam" id="PF00912">
    <property type="entry name" value="Transgly"/>
    <property type="match status" value="1"/>
</dbReference>
<keyword evidence="10" id="KW-1133">Transmembrane helix</keyword>
<evidence type="ECO:0000256" key="7">
    <source>
        <dbReference type="ARBA" id="ARBA00034000"/>
    </source>
</evidence>
<evidence type="ECO:0000256" key="4">
    <source>
        <dbReference type="ARBA" id="ARBA00022679"/>
    </source>
</evidence>
<dbReference type="SUPFAM" id="SSF56601">
    <property type="entry name" value="beta-lactamase/transpeptidase-like"/>
    <property type="match status" value="1"/>
</dbReference>
<dbReference type="RefSeq" id="WP_305996644.1">
    <property type="nucleotide sequence ID" value="NZ_JAVALS010000006.1"/>
</dbReference>
<feature type="compositionally biased region" description="Gly residues" evidence="9">
    <location>
        <begin position="747"/>
        <end position="760"/>
    </location>
</feature>
<keyword evidence="1" id="KW-0121">Carboxypeptidase</keyword>
<feature type="region of interest" description="Disordered" evidence="9">
    <location>
        <begin position="713"/>
        <end position="760"/>
    </location>
</feature>
<keyword evidence="10" id="KW-0812">Transmembrane</keyword>
<keyword evidence="10" id="KW-0472">Membrane</keyword>
<feature type="domain" description="Penicillin-binding protein transpeptidase" evidence="11">
    <location>
        <begin position="367"/>
        <end position="650"/>
    </location>
</feature>
<evidence type="ECO:0000256" key="1">
    <source>
        <dbReference type="ARBA" id="ARBA00022645"/>
    </source>
</evidence>
<evidence type="ECO:0000256" key="6">
    <source>
        <dbReference type="ARBA" id="ARBA00023268"/>
    </source>
</evidence>
<dbReference type="Gene3D" id="1.10.3810.10">
    <property type="entry name" value="Biosynthetic peptidoglycan transglycosylase-like"/>
    <property type="match status" value="1"/>
</dbReference>
<evidence type="ECO:0000313" key="13">
    <source>
        <dbReference type="EMBL" id="MDP5227594.1"/>
    </source>
</evidence>
<evidence type="ECO:0000256" key="3">
    <source>
        <dbReference type="ARBA" id="ARBA00022676"/>
    </source>
</evidence>
<dbReference type="PANTHER" id="PTHR32282">
    <property type="entry name" value="BINDING PROTEIN TRANSPEPTIDASE, PUTATIVE-RELATED"/>
    <property type="match status" value="1"/>
</dbReference>
<keyword evidence="4" id="KW-0808">Transferase</keyword>
<evidence type="ECO:0000259" key="12">
    <source>
        <dbReference type="Pfam" id="PF00912"/>
    </source>
</evidence>
<comment type="catalytic activity">
    <reaction evidence="7">
        <text>Preferential cleavage: (Ac)2-L-Lys-D-Ala-|-D-Ala. Also transpeptidation of peptidyl-alanyl moieties that are N-acyl substituents of D-alanine.</text>
        <dbReference type="EC" id="3.4.16.4"/>
    </reaction>
</comment>
<dbReference type="Pfam" id="PF00905">
    <property type="entry name" value="Transpeptidase"/>
    <property type="match status" value="1"/>
</dbReference>
<dbReference type="InterPro" id="IPR001460">
    <property type="entry name" value="PCN-bd_Tpept"/>
</dbReference>
<accession>A0ABT9IPT7</accession>
<name>A0ABT9IPT7_9MICC</name>
<dbReference type="InterPro" id="IPR050396">
    <property type="entry name" value="Glycosyltr_51/Transpeptidase"/>
</dbReference>
<evidence type="ECO:0000256" key="2">
    <source>
        <dbReference type="ARBA" id="ARBA00022670"/>
    </source>
</evidence>
<dbReference type="SUPFAM" id="SSF53955">
    <property type="entry name" value="Lysozyme-like"/>
    <property type="match status" value="1"/>
</dbReference>
<organism evidence="13 14">
    <name type="scientific">Arthrobacter horti</name>
    <dbReference type="NCBI Taxonomy" id="3068273"/>
    <lineage>
        <taxon>Bacteria</taxon>
        <taxon>Bacillati</taxon>
        <taxon>Actinomycetota</taxon>
        <taxon>Actinomycetes</taxon>
        <taxon>Micrococcales</taxon>
        <taxon>Micrococcaceae</taxon>
        <taxon>Arthrobacter</taxon>
    </lineage>
</organism>
<comment type="caution">
    <text evidence="13">The sequence shown here is derived from an EMBL/GenBank/DDBJ whole genome shotgun (WGS) entry which is preliminary data.</text>
</comment>
<dbReference type="InterPro" id="IPR036950">
    <property type="entry name" value="PBP_transglycosylase"/>
</dbReference>
<keyword evidence="5" id="KW-0378">Hydrolase</keyword>
<sequence length="760" mass="80824">MAQAKNPLFDTATVLGKIVAFLGVSALCGVLVAGLLVPAAAVTGSAASGSVQFFDDLPGELTVNPPGQATKVVAADGSTIATIYSENRTRVSLNDMSPFIKDGIVAIEDNRFYEHGGVDPTGIARALVATAKGSRQGASTITQQYVNNVINESLVAENRSNEVVNNGADKTVGMKLREMKLSIALEKKMSKDQILEGYLNIVFFNSQAYGIEAASRYFFSTSAKDLTLPQAATLAGVVNSPAGYNPITQPENSTMRRNLVLDAMLKMGKITQKQHDDAVKTPMVTKVTKPRQGCQYSETAPYFCDYVEHLILNDPAYGATEPDREALLARGGLTIKTTLDPRLQAPAQKQVDRTAGSNEDRWGAALITVQPGTGKILSMAQNSRKVSGQGSPIVTDYNYNVDRIDTNGNALGGMDGFQPGSTMKPVTLSAWLNEGKRTDDVVDATRTVYPAGYPWKTTCQPVDGVYDPSYPGSIALQNSEGNLYERMTVRRGITLSVNTATFATAAALDDFCDIQRMADALQLHTTQDTTQKTPQKLDMHILGNLLGSTQVAPMTMASAFATFANNGTYCSPIAIDSVVDAQGKTYPGQTSTCKETLKPDVAKAVTSVLQDVITQGSGKLIPDKVPAPLAGKTGTNNTNGQTWVVAYTKGLVTASYFGAVFDKATEFSGQGKWVNGQYYPRIDGAYIAGPQMAQYMQQVVGFYDTGAFDPAPSNLLGSSYTPPPVQNPKKDDKNSGSQPSTGPTDGNTGGGGNQGKGKKP</sequence>
<dbReference type="Proteomes" id="UP001232725">
    <property type="component" value="Unassembled WGS sequence"/>
</dbReference>
<dbReference type="InterPro" id="IPR012338">
    <property type="entry name" value="Beta-lactam/transpept-like"/>
</dbReference>
<protein>
    <submittedName>
        <fullName evidence="13">Transglycosylase domain-containing protein</fullName>
    </submittedName>
</protein>
<dbReference type="InterPro" id="IPR001264">
    <property type="entry name" value="Glyco_trans_51"/>
</dbReference>
<gene>
    <name evidence="13" type="ORF">Q9R02_10550</name>
</gene>
<keyword evidence="6" id="KW-0511">Multifunctional enzyme</keyword>
<keyword evidence="3" id="KW-0328">Glycosyltransferase</keyword>
<evidence type="ECO:0000256" key="5">
    <source>
        <dbReference type="ARBA" id="ARBA00022801"/>
    </source>
</evidence>
<dbReference type="Gene3D" id="3.40.710.10">
    <property type="entry name" value="DD-peptidase/beta-lactamase superfamily"/>
    <property type="match status" value="1"/>
</dbReference>
<evidence type="ECO:0000256" key="10">
    <source>
        <dbReference type="SAM" id="Phobius"/>
    </source>
</evidence>
<dbReference type="EMBL" id="JAVALS010000006">
    <property type="protein sequence ID" value="MDP5227594.1"/>
    <property type="molecule type" value="Genomic_DNA"/>
</dbReference>
<evidence type="ECO:0000259" key="11">
    <source>
        <dbReference type="Pfam" id="PF00905"/>
    </source>
</evidence>